<feature type="region of interest" description="Disordered" evidence="1">
    <location>
        <begin position="1"/>
        <end position="105"/>
    </location>
</feature>
<comment type="caution">
    <text evidence="2">The sequence shown here is derived from an EMBL/GenBank/DDBJ whole genome shotgun (WGS) entry which is preliminary data.</text>
</comment>
<feature type="compositionally biased region" description="Polar residues" evidence="1">
    <location>
        <begin position="36"/>
        <end position="70"/>
    </location>
</feature>
<reference evidence="2 3" key="1">
    <citation type="submission" date="2023-10" db="EMBL/GenBank/DDBJ databases">
        <authorList>
            <person name="Maclean D."/>
            <person name="Macfadyen A."/>
        </authorList>
    </citation>
    <scope>NUCLEOTIDE SEQUENCE [LARGE SCALE GENOMIC DNA]</scope>
</reference>
<accession>A0AAV1IKM7</accession>
<feature type="compositionally biased region" description="Pro residues" evidence="1">
    <location>
        <begin position="94"/>
        <end position="105"/>
    </location>
</feature>
<gene>
    <name evidence="2" type="ORF">CVIRNUC_010453</name>
</gene>
<sequence length="199" mass="20848">MAYIGASAPPMPQQQDTGPPPGYPQQQQHHSQPSYAPNTTSRPEQGAQPQANPVNIHISTTPQNTSQQPYQGYAPPMQGQPLYGYGYPQQPGYGQPPYPYAPGPSPGYYPPPQTGYGAPQNMYQALPQQQQQHSVLAPALLGAGAGLLGGVLLGEALEDRTGGGWGGGYGGGYGGGQDVTIINNDYADDDNYDGGFGDI</sequence>
<evidence type="ECO:0000256" key="1">
    <source>
        <dbReference type="SAM" id="MobiDB-lite"/>
    </source>
</evidence>
<feature type="compositionally biased region" description="Low complexity" evidence="1">
    <location>
        <begin position="24"/>
        <end position="35"/>
    </location>
</feature>
<name>A0AAV1IKM7_9CHLO</name>
<dbReference type="EMBL" id="CAUYUE010000016">
    <property type="protein sequence ID" value="CAK0787237.1"/>
    <property type="molecule type" value="Genomic_DNA"/>
</dbReference>
<dbReference type="Proteomes" id="UP001314263">
    <property type="component" value="Unassembled WGS sequence"/>
</dbReference>
<proteinExistence type="predicted"/>
<keyword evidence="3" id="KW-1185">Reference proteome</keyword>
<protein>
    <submittedName>
        <fullName evidence="2">Uncharacterized protein</fullName>
    </submittedName>
</protein>
<dbReference type="AlphaFoldDB" id="A0AAV1IKM7"/>
<feature type="compositionally biased region" description="Low complexity" evidence="1">
    <location>
        <begin position="75"/>
        <end position="93"/>
    </location>
</feature>
<evidence type="ECO:0000313" key="3">
    <source>
        <dbReference type="Proteomes" id="UP001314263"/>
    </source>
</evidence>
<evidence type="ECO:0000313" key="2">
    <source>
        <dbReference type="EMBL" id="CAK0787237.1"/>
    </source>
</evidence>
<organism evidence="2 3">
    <name type="scientific">Coccomyxa viridis</name>
    <dbReference type="NCBI Taxonomy" id="1274662"/>
    <lineage>
        <taxon>Eukaryota</taxon>
        <taxon>Viridiplantae</taxon>
        <taxon>Chlorophyta</taxon>
        <taxon>core chlorophytes</taxon>
        <taxon>Trebouxiophyceae</taxon>
        <taxon>Trebouxiophyceae incertae sedis</taxon>
        <taxon>Coccomyxaceae</taxon>
        <taxon>Coccomyxa</taxon>
    </lineage>
</organism>